<dbReference type="Pfam" id="PF01522">
    <property type="entry name" value="Polysacc_deac_1"/>
    <property type="match status" value="1"/>
</dbReference>
<dbReference type="OrthoDB" id="407355at2759"/>
<evidence type="ECO:0000256" key="4">
    <source>
        <dbReference type="ARBA" id="ARBA00022622"/>
    </source>
</evidence>
<keyword evidence="15" id="KW-0732">Signal</keyword>
<evidence type="ECO:0000256" key="2">
    <source>
        <dbReference type="ARBA" id="ARBA00004609"/>
    </source>
</evidence>
<comment type="catalytic activity">
    <reaction evidence="13">
        <text>[(1-&gt;4)-N-acetyl-beta-D-glucosaminyl](n) + n H2O = chitosan + n acetate</text>
        <dbReference type="Rhea" id="RHEA:10464"/>
        <dbReference type="Rhea" id="RHEA-COMP:9593"/>
        <dbReference type="Rhea" id="RHEA-COMP:9597"/>
        <dbReference type="ChEBI" id="CHEBI:15377"/>
        <dbReference type="ChEBI" id="CHEBI:17029"/>
        <dbReference type="ChEBI" id="CHEBI:30089"/>
        <dbReference type="ChEBI" id="CHEBI:57704"/>
        <dbReference type="EC" id="3.5.1.41"/>
    </reaction>
    <physiologicalReaction direction="left-to-right" evidence="13">
        <dbReference type="Rhea" id="RHEA:10465"/>
    </physiologicalReaction>
</comment>
<evidence type="ECO:0000256" key="7">
    <source>
        <dbReference type="ARBA" id="ARBA00023277"/>
    </source>
</evidence>
<evidence type="ECO:0000313" key="18">
    <source>
        <dbReference type="Proteomes" id="UP000623467"/>
    </source>
</evidence>
<keyword evidence="9" id="KW-0449">Lipoprotein</keyword>
<dbReference type="InterPro" id="IPR011330">
    <property type="entry name" value="Glyco_hydro/deAcase_b/a-brl"/>
</dbReference>
<dbReference type="GO" id="GO:0006032">
    <property type="term" value="P:chitin catabolic process"/>
    <property type="evidence" value="ECO:0007669"/>
    <property type="project" value="UniProtKB-KW"/>
</dbReference>
<keyword evidence="6" id="KW-0472">Membrane</keyword>
<keyword evidence="4" id="KW-0336">GPI-anchor</keyword>
<organism evidence="17 18">
    <name type="scientific">Mycena sanguinolenta</name>
    <dbReference type="NCBI Taxonomy" id="230812"/>
    <lineage>
        <taxon>Eukaryota</taxon>
        <taxon>Fungi</taxon>
        <taxon>Dikarya</taxon>
        <taxon>Basidiomycota</taxon>
        <taxon>Agaricomycotina</taxon>
        <taxon>Agaricomycetes</taxon>
        <taxon>Agaricomycetidae</taxon>
        <taxon>Agaricales</taxon>
        <taxon>Marasmiineae</taxon>
        <taxon>Mycenaceae</taxon>
        <taxon>Mycena</taxon>
    </lineage>
</organism>
<accession>A0A8H7D3D7</accession>
<proteinExistence type="predicted"/>
<dbReference type="EMBL" id="JACAZH010000010">
    <property type="protein sequence ID" value="KAF7357283.1"/>
    <property type="molecule type" value="Genomic_DNA"/>
</dbReference>
<evidence type="ECO:0000256" key="11">
    <source>
        <dbReference type="ARBA" id="ARBA00023326"/>
    </source>
</evidence>
<keyword evidence="3" id="KW-1003">Cell membrane</keyword>
<evidence type="ECO:0000256" key="6">
    <source>
        <dbReference type="ARBA" id="ARBA00023136"/>
    </source>
</evidence>
<dbReference type="GO" id="GO:0004099">
    <property type="term" value="F:chitin deacetylase activity"/>
    <property type="evidence" value="ECO:0007669"/>
    <property type="project" value="UniProtKB-EC"/>
</dbReference>
<keyword evidence="8" id="KW-0170">Cobalt</keyword>
<name>A0A8H7D3D7_9AGAR</name>
<comment type="cofactor">
    <cofactor evidence="1">
        <name>Co(2+)</name>
        <dbReference type="ChEBI" id="CHEBI:48828"/>
    </cofactor>
</comment>
<dbReference type="PANTHER" id="PTHR10587">
    <property type="entry name" value="GLYCOSYL TRANSFERASE-RELATED"/>
    <property type="match status" value="1"/>
</dbReference>
<dbReference type="GO" id="GO:0000272">
    <property type="term" value="P:polysaccharide catabolic process"/>
    <property type="evidence" value="ECO:0007669"/>
    <property type="project" value="UniProtKB-KW"/>
</dbReference>
<dbReference type="GO" id="GO:0009272">
    <property type="term" value="P:fungal-type cell wall biogenesis"/>
    <property type="evidence" value="ECO:0007669"/>
    <property type="project" value="UniProtKB-ARBA"/>
</dbReference>
<dbReference type="InterPro" id="IPR050248">
    <property type="entry name" value="Polysacc_deacetylase_ArnD"/>
</dbReference>
<evidence type="ECO:0000256" key="10">
    <source>
        <dbReference type="ARBA" id="ARBA00023316"/>
    </source>
</evidence>
<evidence type="ECO:0000259" key="16">
    <source>
        <dbReference type="PROSITE" id="PS51677"/>
    </source>
</evidence>
<comment type="caution">
    <text evidence="17">The sequence shown here is derived from an EMBL/GenBank/DDBJ whole genome shotgun (WGS) entry which is preliminary data.</text>
</comment>
<dbReference type="PROSITE" id="PS51677">
    <property type="entry name" value="NODB"/>
    <property type="match status" value="1"/>
</dbReference>
<evidence type="ECO:0000256" key="9">
    <source>
        <dbReference type="ARBA" id="ARBA00023288"/>
    </source>
</evidence>
<evidence type="ECO:0000256" key="3">
    <source>
        <dbReference type="ARBA" id="ARBA00022475"/>
    </source>
</evidence>
<feature type="domain" description="NodB homology" evidence="16">
    <location>
        <begin position="153"/>
        <end position="343"/>
    </location>
</feature>
<dbReference type="GO" id="GO:0098552">
    <property type="term" value="C:side of membrane"/>
    <property type="evidence" value="ECO:0007669"/>
    <property type="project" value="UniProtKB-KW"/>
</dbReference>
<gene>
    <name evidence="17" type="ORF">MSAN_01323700</name>
</gene>
<keyword evidence="11" id="KW-0624">Polysaccharide degradation</keyword>
<evidence type="ECO:0000256" key="5">
    <source>
        <dbReference type="ARBA" id="ARBA00023024"/>
    </source>
</evidence>
<dbReference type="InterPro" id="IPR002509">
    <property type="entry name" value="NODB_dom"/>
</dbReference>
<evidence type="ECO:0000256" key="15">
    <source>
        <dbReference type="SAM" id="SignalP"/>
    </source>
</evidence>
<reference evidence="17" key="1">
    <citation type="submission" date="2020-05" db="EMBL/GenBank/DDBJ databases">
        <title>Mycena genomes resolve the evolution of fungal bioluminescence.</title>
        <authorList>
            <person name="Tsai I.J."/>
        </authorList>
    </citation>
    <scope>NUCLEOTIDE SEQUENCE</scope>
    <source>
        <strain evidence="17">160909Yilan</strain>
    </source>
</reference>
<dbReference type="EC" id="3.5.1.41" evidence="12"/>
<evidence type="ECO:0000256" key="1">
    <source>
        <dbReference type="ARBA" id="ARBA00001941"/>
    </source>
</evidence>
<feature type="compositionally biased region" description="Low complexity" evidence="14">
    <location>
        <begin position="388"/>
        <end position="400"/>
    </location>
</feature>
<evidence type="ECO:0000313" key="17">
    <source>
        <dbReference type="EMBL" id="KAF7357283.1"/>
    </source>
</evidence>
<comment type="subcellular location">
    <subcellularLocation>
        <location evidence="2">Cell membrane</location>
        <topology evidence="2">Lipid-anchor</topology>
        <topology evidence="2">GPI-anchor</topology>
    </subcellularLocation>
</comment>
<dbReference type="Gene3D" id="3.20.20.370">
    <property type="entry name" value="Glycoside hydrolase/deacetylase"/>
    <property type="match status" value="1"/>
</dbReference>
<feature type="compositionally biased region" description="Low complexity" evidence="14">
    <location>
        <begin position="410"/>
        <end position="432"/>
    </location>
</feature>
<feature type="region of interest" description="Disordered" evidence="14">
    <location>
        <begin position="388"/>
        <end position="434"/>
    </location>
</feature>
<dbReference type="GO" id="GO:0005886">
    <property type="term" value="C:plasma membrane"/>
    <property type="evidence" value="ECO:0007669"/>
    <property type="project" value="UniProtKB-SubCell"/>
</dbReference>
<dbReference type="Proteomes" id="UP000623467">
    <property type="component" value="Unassembled WGS sequence"/>
</dbReference>
<feature type="signal peptide" evidence="15">
    <location>
        <begin position="1"/>
        <end position="17"/>
    </location>
</feature>
<keyword evidence="10" id="KW-0961">Cell wall biogenesis/degradation</keyword>
<protein>
    <recommendedName>
        <fullName evidence="12">chitin deacetylase</fullName>
        <ecNumber evidence="12">3.5.1.41</ecNumber>
    </recommendedName>
</protein>
<evidence type="ECO:0000256" key="13">
    <source>
        <dbReference type="ARBA" id="ARBA00048494"/>
    </source>
</evidence>
<dbReference type="PANTHER" id="PTHR10587:SF135">
    <property type="entry name" value="CHITIN DEACETYLASE 3"/>
    <property type="match status" value="1"/>
</dbReference>
<sequence>MLVLALLALPLLSSAHGNHENDSHSAAKRLPSSWFHERDHPVHELFRRGDTDGVTYAAVGSSEWSASFPASWPTNGIDTNSLPSSWVAALNAAVAAKTIPDVPVPTMGSDGNPAYPSGQDPTGSDICSGTYGCRVDGDIWDGPDGTATYVPRFRSYAAFTHFARKGTANLLTFLEGNNQQVTHFLIGSNILYAGAQFSQMVNMSHDIAVHTWTHPYMTTQSNLQVVGELGWTMQLIHNSTGGRIPKYWRPPYGDTDKRVSAIAKEVFGLTTIVWNQDTADWTLTESNPYTTPAQIQSNMETWLSGSKSPGLIILEHELSTDSTAAFIAAYPLMIDPKNGWKVESLVSLVSGNVSYQNAANNFSPVTENDIINAKNGASGIVAAAAGSSTAANAGPSGTTTIKSTPGSVKAGATGSDSSSAPSTTASGKSAASPRWAMSPTGLITVAAMLMLWT</sequence>
<keyword evidence="7" id="KW-0119">Carbohydrate metabolism</keyword>
<keyword evidence="4" id="KW-0325">Glycoprotein</keyword>
<keyword evidence="5" id="KW-0146">Chitin degradation</keyword>
<dbReference type="GO" id="GO:0071555">
    <property type="term" value="P:cell wall organization"/>
    <property type="evidence" value="ECO:0007669"/>
    <property type="project" value="UniProtKB-KW"/>
</dbReference>
<dbReference type="SUPFAM" id="SSF88713">
    <property type="entry name" value="Glycoside hydrolase/deacetylase"/>
    <property type="match status" value="1"/>
</dbReference>
<evidence type="ECO:0000256" key="14">
    <source>
        <dbReference type="SAM" id="MobiDB-lite"/>
    </source>
</evidence>
<keyword evidence="18" id="KW-1185">Reference proteome</keyword>
<dbReference type="AlphaFoldDB" id="A0A8H7D3D7"/>
<evidence type="ECO:0000256" key="12">
    <source>
        <dbReference type="ARBA" id="ARBA00024056"/>
    </source>
</evidence>
<evidence type="ECO:0000256" key="8">
    <source>
        <dbReference type="ARBA" id="ARBA00023285"/>
    </source>
</evidence>
<feature type="chain" id="PRO_5034053933" description="chitin deacetylase" evidence="15">
    <location>
        <begin position="18"/>
        <end position="453"/>
    </location>
</feature>